<keyword evidence="4" id="KW-0281">Fimbrium</keyword>
<evidence type="ECO:0000313" key="7">
    <source>
        <dbReference type="Proteomes" id="UP001063475"/>
    </source>
</evidence>
<dbReference type="PANTHER" id="PTHR33420">
    <property type="entry name" value="FIMBRIAL SUBUNIT ELFA-RELATED"/>
    <property type="match status" value="1"/>
</dbReference>
<accession>A0ABT2XP93</accession>
<dbReference type="InterPro" id="IPR050263">
    <property type="entry name" value="Bact_Fimbrial_Adh_Pro"/>
</dbReference>
<dbReference type="Pfam" id="PF00419">
    <property type="entry name" value="Fimbrial"/>
    <property type="match status" value="1"/>
</dbReference>
<protein>
    <submittedName>
        <fullName evidence="6">Type 1 fimbrial protein</fullName>
    </submittedName>
</protein>
<proteinExistence type="inferred from homology"/>
<feature type="domain" description="Fimbrial-type adhesion" evidence="5">
    <location>
        <begin position="136"/>
        <end position="280"/>
    </location>
</feature>
<reference evidence="6" key="1">
    <citation type="submission" date="2022-06" db="EMBL/GenBank/DDBJ databases">
        <title>De novo draft assembly of the Pseudomonas mercurotoleraris sp. nov., isolated from the plants rhizosphere.</title>
        <authorList>
            <person name="Robas M."/>
            <person name="Gonzalez D."/>
            <person name="Fernandez V.M."/>
            <person name="Luna L."/>
            <person name="Provanza A."/>
            <person name="Jimenez P.A."/>
        </authorList>
    </citation>
    <scope>NUCLEOTIDE SEQUENCE</scope>
    <source>
        <strain evidence="6">SAICEUPSM</strain>
    </source>
</reference>
<dbReference type="RefSeq" id="WP_157830863.1">
    <property type="nucleotide sequence ID" value="NZ_JAMSHA010000001.1"/>
</dbReference>
<dbReference type="PANTHER" id="PTHR33420:SF3">
    <property type="entry name" value="FIMBRIAL SUBUNIT ELFA"/>
    <property type="match status" value="1"/>
</dbReference>
<comment type="caution">
    <text evidence="6">The sequence shown here is derived from an EMBL/GenBank/DDBJ whole genome shotgun (WGS) entry which is preliminary data.</text>
</comment>
<evidence type="ECO:0000256" key="2">
    <source>
        <dbReference type="ARBA" id="ARBA00006671"/>
    </source>
</evidence>
<dbReference type="Gene3D" id="2.60.40.1090">
    <property type="entry name" value="Fimbrial-type adhesion domain"/>
    <property type="match status" value="1"/>
</dbReference>
<dbReference type="EMBL" id="JAMSHA010000001">
    <property type="protein sequence ID" value="MCV2220522.1"/>
    <property type="molecule type" value="Genomic_DNA"/>
</dbReference>
<dbReference type="InterPro" id="IPR036937">
    <property type="entry name" value="Adhesion_dom_fimbrial_sf"/>
</dbReference>
<evidence type="ECO:0000259" key="5">
    <source>
        <dbReference type="Pfam" id="PF00419"/>
    </source>
</evidence>
<sequence length="281" mass="30209">MSTKLPPSITVPANTPNGTIIYIGGDGFAKELKNRFGCTTSFSAGSMDARGQNATSGTYPIGDTGLAWEWTTNQERVGQYPAITKDAAPDYTFNYLILGFNIVKIGDIKAGARIPGGILGYYRDGELYPITLSVTEMNVVAASCETPDITVRMGTFTLSDIGKAQGSHSEPVAFGIKLNNCPAGLNKINYRFTRVGETADYRNGVIRLNSSSTAKGIGIQIKHSNGQPAIIDGTTKQIYDGYDSKGGNFEIPMTAAYFHIDNEDLKPGTANAELNFTIEYL</sequence>
<evidence type="ECO:0000256" key="3">
    <source>
        <dbReference type="ARBA" id="ARBA00022729"/>
    </source>
</evidence>
<dbReference type="InterPro" id="IPR008966">
    <property type="entry name" value="Adhesion_dom_sf"/>
</dbReference>
<comment type="similarity">
    <text evidence="2">Belongs to the fimbrial protein family.</text>
</comment>
<comment type="subcellular location">
    <subcellularLocation>
        <location evidence="1">Fimbrium</location>
    </subcellularLocation>
</comment>
<name>A0ABT2XP93_9PSED</name>
<dbReference type="Gene3D" id="2.60.40.3310">
    <property type="match status" value="1"/>
</dbReference>
<dbReference type="Proteomes" id="UP001063475">
    <property type="component" value="Unassembled WGS sequence"/>
</dbReference>
<evidence type="ECO:0000313" key="6">
    <source>
        <dbReference type="EMBL" id="MCV2220522.1"/>
    </source>
</evidence>
<dbReference type="InterPro" id="IPR000259">
    <property type="entry name" value="Adhesion_dom_fimbrial"/>
</dbReference>
<keyword evidence="3" id="KW-0732">Signal</keyword>
<dbReference type="SUPFAM" id="SSF49401">
    <property type="entry name" value="Bacterial adhesins"/>
    <property type="match status" value="1"/>
</dbReference>
<gene>
    <name evidence="6" type="ORF">ND528_02960</name>
</gene>
<evidence type="ECO:0000256" key="4">
    <source>
        <dbReference type="ARBA" id="ARBA00023263"/>
    </source>
</evidence>
<keyword evidence="7" id="KW-1185">Reference proteome</keyword>
<evidence type="ECO:0000256" key="1">
    <source>
        <dbReference type="ARBA" id="ARBA00004561"/>
    </source>
</evidence>
<organism evidence="6 7">
    <name type="scientific">Pseudomonas mercuritolerans</name>
    <dbReference type="NCBI Taxonomy" id="2951809"/>
    <lineage>
        <taxon>Bacteria</taxon>
        <taxon>Pseudomonadati</taxon>
        <taxon>Pseudomonadota</taxon>
        <taxon>Gammaproteobacteria</taxon>
        <taxon>Pseudomonadales</taxon>
        <taxon>Pseudomonadaceae</taxon>
        <taxon>Pseudomonas</taxon>
    </lineage>
</organism>